<protein>
    <recommendedName>
        <fullName evidence="3">HEAT repeat protein</fullName>
    </recommendedName>
</protein>
<sequence length="219" mass="23450">MKIQNGDILIQRICDASRSDEARSEDAYALLQELFHGYPILNLKALLDGGEVGAVEVGVWVLSELGGEAKPLLGRVDRLLEHPGRKVKYWAIDVVHSSAGVDDGKLIGKAFGLLEDTDIAVRRAALYFLAHASKQQLAAAIEQLGTSKLGILLAWLSSAADDASVQGMLSRIDDDDRIVRMVAVAAAVRIAGLGRPVLERAAALGDAEISMFASRELGH</sequence>
<dbReference type="Gene3D" id="1.25.10.10">
    <property type="entry name" value="Leucine-rich Repeat Variant"/>
    <property type="match status" value="1"/>
</dbReference>
<evidence type="ECO:0000313" key="1">
    <source>
        <dbReference type="EMBL" id="MBG6135238.1"/>
    </source>
</evidence>
<gene>
    <name evidence="1" type="ORF">IW245_001432</name>
</gene>
<comment type="caution">
    <text evidence="1">The sequence shown here is derived from an EMBL/GenBank/DDBJ whole genome shotgun (WGS) entry which is preliminary data.</text>
</comment>
<organism evidence="1 2">
    <name type="scientific">Longispora fulva</name>
    <dbReference type="NCBI Taxonomy" id="619741"/>
    <lineage>
        <taxon>Bacteria</taxon>
        <taxon>Bacillati</taxon>
        <taxon>Actinomycetota</taxon>
        <taxon>Actinomycetes</taxon>
        <taxon>Micromonosporales</taxon>
        <taxon>Micromonosporaceae</taxon>
        <taxon>Longispora</taxon>
    </lineage>
</organism>
<keyword evidence="2" id="KW-1185">Reference proteome</keyword>
<name>A0A8J7GP25_9ACTN</name>
<evidence type="ECO:0008006" key="3">
    <source>
        <dbReference type="Google" id="ProtNLM"/>
    </source>
</evidence>
<dbReference type="EMBL" id="JADOUF010000001">
    <property type="protein sequence ID" value="MBG6135238.1"/>
    <property type="molecule type" value="Genomic_DNA"/>
</dbReference>
<dbReference type="InterPro" id="IPR016024">
    <property type="entry name" value="ARM-type_fold"/>
</dbReference>
<dbReference type="Proteomes" id="UP000622552">
    <property type="component" value="Unassembled WGS sequence"/>
</dbReference>
<accession>A0A8J7GP25</accession>
<evidence type="ECO:0000313" key="2">
    <source>
        <dbReference type="Proteomes" id="UP000622552"/>
    </source>
</evidence>
<dbReference type="InterPro" id="IPR011989">
    <property type="entry name" value="ARM-like"/>
</dbReference>
<reference evidence="1" key="1">
    <citation type="submission" date="2020-11" db="EMBL/GenBank/DDBJ databases">
        <title>Sequencing the genomes of 1000 actinobacteria strains.</title>
        <authorList>
            <person name="Klenk H.-P."/>
        </authorList>
    </citation>
    <scope>NUCLEOTIDE SEQUENCE</scope>
    <source>
        <strain evidence="1">DSM 45356</strain>
    </source>
</reference>
<proteinExistence type="predicted"/>
<dbReference type="RefSeq" id="WP_197002376.1">
    <property type="nucleotide sequence ID" value="NZ_BONS01000003.1"/>
</dbReference>
<dbReference type="SUPFAM" id="SSF48371">
    <property type="entry name" value="ARM repeat"/>
    <property type="match status" value="1"/>
</dbReference>
<dbReference type="AlphaFoldDB" id="A0A8J7GP25"/>